<reference evidence="1 2" key="1">
    <citation type="submission" date="2017-11" db="EMBL/GenBank/DDBJ databases">
        <title>De novo assembly and phasing of dikaryotic genomes from two isolates of Puccinia coronata f. sp. avenae, the causal agent of oat crown rust.</title>
        <authorList>
            <person name="Miller M.E."/>
            <person name="Zhang Y."/>
            <person name="Omidvar V."/>
            <person name="Sperschneider J."/>
            <person name="Schwessinger B."/>
            <person name="Raley C."/>
            <person name="Palmer J.M."/>
            <person name="Garnica D."/>
            <person name="Upadhyaya N."/>
            <person name="Rathjen J."/>
            <person name="Taylor J.M."/>
            <person name="Park R.F."/>
            <person name="Dodds P.N."/>
            <person name="Hirsch C.D."/>
            <person name="Kianian S.F."/>
            <person name="Figueroa M."/>
        </authorList>
    </citation>
    <scope>NUCLEOTIDE SEQUENCE [LARGE SCALE GENOMIC DNA]</scope>
    <source>
        <strain evidence="1">12NC29</strain>
    </source>
</reference>
<keyword evidence="2" id="KW-1185">Reference proteome</keyword>
<dbReference type="AlphaFoldDB" id="A0A2N5SQU0"/>
<sequence>MNRLPAFTSEDLVPISKEEIEQDVVQALTEEQQGLEAINGILGNLGKDMELEGGAERGQPEEGLEQAWPKQVIAKTLRQSTQISSDTNVANIWNYSRRQLFLRTAVSTHNSAVTQPGKQPTTQQTNHSKLISRITRRNSIDNAVETLLARISQETAD</sequence>
<evidence type="ECO:0000313" key="2">
    <source>
        <dbReference type="Proteomes" id="UP000235388"/>
    </source>
</evidence>
<name>A0A2N5SQU0_9BASI</name>
<dbReference type="Proteomes" id="UP000235388">
    <property type="component" value="Unassembled WGS sequence"/>
</dbReference>
<gene>
    <name evidence="1" type="ORF">PCANC_24109</name>
</gene>
<accession>A0A2N5SQU0</accession>
<dbReference type="EMBL" id="PGCJ01000891">
    <property type="protein sequence ID" value="PLW15617.1"/>
    <property type="molecule type" value="Genomic_DNA"/>
</dbReference>
<comment type="caution">
    <text evidence="1">The sequence shown here is derived from an EMBL/GenBank/DDBJ whole genome shotgun (WGS) entry which is preliminary data.</text>
</comment>
<evidence type="ECO:0000313" key="1">
    <source>
        <dbReference type="EMBL" id="PLW15617.1"/>
    </source>
</evidence>
<proteinExistence type="predicted"/>
<protein>
    <submittedName>
        <fullName evidence="1">Uncharacterized protein</fullName>
    </submittedName>
</protein>
<organism evidence="1 2">
    <name type="scientific">Puccinia coronata f. sp. avenae</name>
    <dbReference type="NCBI Taxonomy" id="200324"/>
    <lineage>
        <taxon>Eukaryota</taxon>
        <taxon>Fungi</taxon>
        <taxon>Dikarya</taxon>
        <taxon>Basidiomycota</taxon>
        <taxon>Pucciniomycotina</taxon>
        <taxon>Pucciniomycetes</taxon>
        <taxon>Pucciniales</taxon>
        <taxon>Pucciniaceae</taxon>
        <taxon>Puccinia</taxon>
    </lineage>
</organism>